<protein>
    <submittedName>
        <fullName evidence="3">Uncharacterized protein</fullName>
    </submittedName>
</protein>
<accession>A0ABQ2G5P5</accession>
<keyword evidence="2" id="KW-1133">Transmembrane helix</keyword>
<dbReference type="EMBL" id="BMOL01000004">
    <property type="protein sequence ID" value="GGL76574.1"/>
    <property type="molecule type" value="Genomic_DNA"/>
</dbReference>
<keyword evidence="2" id="KW-0812">Transmembrane</keyword>
<keyword evidence="4" id="KW-1185">Reference proteome</keyword>
<comment type="caution">
    <text evidence="3">The sequence shown here is derived from an EMBL/GenBank/DDBJ whole genome shotgun (WGS) entry which is preliminary data.</text>
</comment>
<reference evidence="4" key="1">
    <citation type="journal article" date="2019" name="Int. J. Syst. Evol. Microbiol.">
        <title>The Global Catalogue of Microorganisms (GCM) 10K type strain sequencing project: providing services to taxonomists for standard genome sequencing and annotation.</title>
        <authorList>
            <consortium name="The Broad Institute Genomics Platform"/>
            <consortium name="The Broad Institute Genome Sequencing Center for Infectious Disease"/>
            <person name="Wu L."/>
            <person name="Ma J."/>
        </authorList>
    </citation>
    <scope>NUCLEOTIDE SEQUENCE [LARGE SCALE GENOMIC DNA]</scope>
    <source>
        <strain evidence="4">JCM 15442</strain>
    </source>
</reference>
<feature type="region of interest" description="Disordered" evidence="1">
    <location>
        <begin position="1"/>
        <end position="23"/>
    </location>
</feature>
<name>A0ABQ2G5P5_9DEIO</name>
<sequence length="135" mass="14047">MGHNGPVSEPRPRTPVFSLGAASRKRPPVTPARLAVGAALFSVCALGAWLTMPRPDVRVINASGQAVTVTVRGEGSAATRTLGVDRVWAVEQAFPAGPLRFQVRLPGRPGVSTALASPVLPLRVAIGEDGRVAPR</sequence>
<organism evidence="3 4">
    <name type="scientific">Deinococcus aerolatus</name>
    <dbReference type="NCBI Taxonomy" id="522487"/>
    <lineage>
        <taxon>Bacteria</taxon>
        <taxon>Thermotogati</taxon>
        <taxon>Deinococcota</taxon>
        <taxon>Deinococci</taxon>
        <taxon>Deinococcales</taxon>
        <taxon>Deinococcaceae</taxon>
        <taxon>Deinococcus</taxon>
    </lineage>
</organism>
<proteinExistence type="predicted"/>
<evidence type="ECO:0000256" key="2">
    <source>
        <dbReference type="SAM" id="Phobius"/>
    </source>
</evidence>
<evidence type="ECO:0000256" key="1">
    <source>
        <dbReference type="SAM" id="MobiDB-lite"/>
    </source>
</evidence>
<keyword evidence="2" id="KW-0472">Membrane</keyword>
<evidence type="ECO:0000313" key="3">
    <source>
        <dbReference type="EMBL" id="GGL76574.1"/>
    </source>
</evidence>
<evidence type="ECO:0000313" key="4">
    <source>
        <dbReference type="Proteomes" id="UP000639973"/>
    </source>
</evidence>
<feature type="transmembrane region" description="Helical" evidence="2">
    <location>
        <begin position="34"/>
        <end position="52"/>
    </location>
</feature>
<dbReference type="Proteomes" id="UP000639973">
    <property type="component" value="Unassembled WGS sequence"/>
</dbReference>
<gene>
    <name evidence="3" type="ORF">GCM10010840_13320</name>
</gene>